<dbReference type="InterPro" id="IPR016191">
    <property type="entry name" value="Ribonuclease/ribotoxin"/>
</dbReference>
<dbReference type="GO" id="GO:0004521">
    <property type="term" value="F:RNA endonuclease activity"/>
    <property type="evidence" value="ECO:0007669"/>
    <property type="project" value="InterPro"/>
</dbReference>
<keyword evidence="3" id="KW-1133">Transmembrane helix</keyword>
<keyword evidence="1" id="KW-0540">Nuclease</keyword>
<dbReference type="HOGENOM" id="CLU_104572_1_0_4"/>
<evidence type="ECO:0000313" key="4">
    <source>
        <dbReference type="EMBL" id="CCG19982.1"/>
    </source>
</evidence>
<keyword evidence="3" id="KW-0812">Transmembrane</keyword>
<dbReference type="GO" id="GO:0016787">
    <property type="term" value="F:hydrolase activity"/>
    <property type="evidence" value="ECO:0007669"/>
    <property type="project" value="UniProtKB-KW"/>
</dbReference>
<dbReference type="Gene3D" id="3.40.20.20">
    <property type="match status" value="2"/>
</dbReference>
<dbReference type="BioCyc" id="TASI1091495:G13GE-1193-MONOMER"/>
<dbReference type="AlphaFoldDB" id="I7JS21"/>
<protein>
    <submittedName>
        <fullName evidence="4">Probable ribonuclease</fullName>
    </submittedName>
</protein>
<feature type="transmembrane region" description="Helical" evidence="3">
    <location>
        <begin position="12"/>
        <end position="28"/>
    </location>
</feature>
<dbReference type="InterPro" id="IPR000026">
    <property type="entry name" value="N1-like"/>
</dbReference>
<keyword evidence="3" id="KW-0472">Membrane</keyword>
<evidence type="ECO:0000256" key="1">
    <source>
        <dbReference type="ARBA" id="ARBA00022722"/>
    </source>
</evidence>
<dbReference type="Pfam" id="PF00545">
    <property type="entry name" value="Ribonuclease"/>
    <property type="match status" value="1"/>
</dbReference>
<accession>I7JS21</accession>
<dbReference type="GO" id="GO:0003723">
    <property type="term" value="F:RNA binding"/>
    <property type="evidence" value="ECO:0007669"/>
    <property type="project" value="InterPro"/>
</dbReference>
<sequence length="173" mass="20334">MQLPKIRKNHFVYFTLIIILLISIWAYLKPSKSQAEATIQNLQDQNSCEIVIPKWIKDNLKNNLNSNQVLEIVRNLEKEGALPPYYVTKREAREMGWTPGRPFNEIQGLKGKSIGGDKFRNFEKRLPRGRWKEADLDYNGERRNAKRFLYSESGRKYITLDHYETFVEVPACK</sequence>
<evidence type="ECO:0000256" key="2">
    <source>
        <dbReference type="ARBA" id="ARBA00022801"/>
    </source>
</evidence>
<dbReference type="SUPFAM" id="SSF53933">
    <property type="entry name" value="Microbial ribonucleases"/>
    <property type="match status" value="1"/>
</dbReference>
<reference evidence="4" key="1">
    <citation type="journal article" date="2012" name="Vet. Microbiol.">
        <title>Comparative genomic analyses of the Taylorellae.</title>
        <authorList>
            <person name="Hauser H."/>
            <person name="Richter D.C."/>
            <person name="van Tonder A."/>
            <person name="Clark L."/>
            <person name="Preston A."/>
        </authorList>
    </citation>
    <scope>NUCLEOTIDE SEQUENCE</scope>
    <source>
        <strain evidence="4">14/45</strain>
    </source>
</reference>
<name>I7JS21_9BURK</name>
<dbReference type="KEGG" id="tat:KUM_1200"/>
<evidence type="ECO:0000256" key="3">
    <source>
        <dbReference type="SAM" id="Phobius"/>
    </source>
</evidence>
<dbReference type="EMBL" id="HE681424">
    <property type="protein sequence ID" value="CCG19982.1"/>
    <property type="molecule type" value="Genomic_DNA"/>
</dbReference>
<dbReference type="InterPro" id="IPR053753">
    <property type="entry name" value="RNase_N1/T1-like_sf"/>
</dbReference>
<organism evidence="4">
    <name type="scientific">Taylorella asinigenitalis 14/45</name>
    <dbReference type="NCBI Taxonomy" id="1091495"/>
    <lineage>
        <taxon>Bacteria</taxon>
        <taxon>Pseudomonadati</taxon>
        <taxon>Pseudomonadota</taxon>
        <taxon>Betaproteobacteria</taxon>
        <taxon>Burkholderiales</taxon>
        <taxon>Alcaligenaceae</taxon>
        <taxon>Taylorella</taxon>
    </lineage>
</organism>
<keyword evidence="2" id="KW-0378">Hydrolase</keyword>
<proteinExistence type="predicted"/>
<gene>
    <name evidence="4" type="ORF">KUM_1200</name>
</gene>
<dbReference type="RefSeq" id="WP_015551995.1">
    <property type="nucleotide sequence ID" value="NC_021033.1"/>
</dbReference>